<evidence type="ECO:0000259" key="12">
    <source>
        <dbReference type="PROSITE" id="PS50893"/>
    </source>
</evidence>
<feature type="transmembrane region" description="Helical" evidence="11">
    <location>
        <begin position="240"/>
        <end position="261"/>
    </location>
</feature>
<reference evidence="14 15" key="1">
    <citation type="submission" date="2020-08" db="EMBL/GenBank/DDBJ databases">
        <title>Genomic Encyclopedia of Type Strains, Phase IV (KMG-IV): sequencing the most valuable type-strain genomes for metagenomic binning, comparative biology and taxonomic classification.</title>
        <authorList>
            <person name="Goeker M."/>
        </authorList>
    </citation>
    <scope>NUCLEOTIDE SEQUENCE [LARGE SCALE GENOMIC DNA]</scope>
    <source>
        <strain evidence="14 15">DSM 11099</strain>
    </source>
</reference>
<evidence type="ECO:0000256" key="6">
    <source>
        <dbReference type="ARBA" id="ARBA00022692"/>
    </source>
</evidence>
<evidence type="ECO:0000256" key="5">
    <source>
        <dbReference type="ARBA" id="ARBA00022597"/>
    </source>
</evidence>
<dbReference type="PANTHER" id="PTHR24221:SF654">
    <property type="entry name" value="ATP-BINDING CASSETTE SUB-FAMILY B MEMBER 6"/>
    <property type="match status" value="1"/>
</dbReference>
<dbReference type="FunFam" id="3.40.50.300:FF:000221">
    <property type="entry name" value="Multidrug ABC transporter ATP-binding protein"/>
    <property type="match status" value="1"/>
</dbReference>
<dbReference type="PROSITE" id="PS50929">
    <property type="entry name" value="ABC_TM1F"/>
    <property type="match status" value="2"/>
</dbReference>
<protein>
    <submittedName>
        <fullName evidence="14">ABC-type multidrug transport system fused ATPase/permease subunit</fullName>
    </submittedName>
</protein>
<feature type="transmembrane region" description="Helical" evidence="11">
    <location>
        <begin position="273"/>
        <end position="297"/>
    </location>
</feature>
<evidence type="ECO:0000256" key="10">
    <source>
        <dbReference type="ARBA" id="ARBA00023136"/>
    </source>
</evidence>
<comment type="subcellular location">
    <subcellularLocation>
        <location evidence="1">Cell membrane</location>
        <topology evidence="1">Multi-pass membrane protein</topology>
    </subcellularLocation>
</comment>
<comment type="caution">
    <text evidence="14">The sequence shown here is derived from an EMBL/GenBank/DDBJ whole genome shotgun (WGS) entry which is preliminary data.</text>
</comment>
<dbReference type="Gene3D" id="3.40.50.300">
    <property type="entry name" value="P-loop containing nucleotide triphosphate hydrolases"/>
    <property type="match status" value="2"/>
</dbReference>
<dbReference type="GO" id="GO:0016887">
    <property type="term" value="F:ATP hydrolysis activity"/>
    <property type="evidence" value="ECO:0007669"/>
    <property type="project" value="InterPro"/>
</dbReference>
<dbReference type="InterPro" id="IPR011527">
    <property type="entry name" value="ABC1_TM_dom"/>
</dbReference>
<feature type="transmembrane region" description="Helical" evidence="11">
    <location>
        <begin position="50"/>
        <end position="71"/>
    </location>
</feature>
<evidence type="ECO:0000256" key="2">
    <source>
        <dbReference type="ARBA" id="ARBA00005417"/>
    </source>
</evidence>
<dbReference type="SUPFAM" id="SSF90123">
    <property type="entry name" value="ABC transporter transmembrane region"/>
    <property type="match status" value="2"/>
</dbReference>
<dbReference type="GO" id="GO:0140359">
    <property type="term" value="F:ABC-type transporter activity"/>
    <property type="evidence" value="ECO:0007669"/>
    <property type="project" value="InterPro"/>
</dbReference>
<feature type="transmembrane region" description="Helical" evidence="11">
    <location>
        <begin position="758"/>
        <end position="778"/>
    </location>
</feature>
<evidence type="ECO:0000256" key="3">
    <source>
        <dbReference type="ARBA" id="ARBA00022448"/>
    </source>
</evidence>
<evidence type="ECO:0000313" key="14">
    <source>
        <dbReference type="EMBL" id="MBB6011770.1"/>
    </source>
</evidence>
<feature type="domain" description="ABC transporter" evidence="12">
    <location>
        <begin position="329"/>
        <end position="558"/>
    </location>
</feature>
<sequence>MRRILLSRRWALSCSALLSVAAAALGLVPYVAVWYIATLIWQGEPIGQQSVLSIGALAFGAIVLKAIAAAISTRISHLAAYATLAELRLALARKLTVIPLGVFQARSATELKRVMADDVDQMEDAIAHAVPDIAAGLSVPLLSALMLGAVDWRLGIASIVMFPLLFLFYRAAVRSSKDSSAGYLAALAGMKASAGELVQGMKVIRAFLRAETMLDRFDGAVRDLAGSGEAYATASLRWMALFYAGMRANLLVIVPVGSLLLLHGDVTAPDFVLALLVGMGMNASALKIIFTAGSFFWKMQSSGKRIASLLDTPEFTEPMQPARPADAQVRFEGVTFRQADKTILDDISFVAAPGETTALVGPSGAGKSTILRLMARFLDPKNGRILIGGADIRDFGQTALLETMSVVFQDAWLMNDTIRANILMGRPDAGEADVRRVAHAARVSEFAADLDMPAGEAGRFLSGGQRQRVMIARALLADRPILLLDEATASLDPDNEAHVLEALRELSKGRTVIVVAHRLHTIRNAGRIIYLEEGSIRAQGTHEEVMATCAGYRKAVENYEAAEGWSLEKSGDEPAPLCLPAQAQATPEEAVPREARLEGSTLAVLLRLAGPMRGLLLGRAFPLLVIESLMMAVPIFAVWYVLDAVLRNSLTATSATAATLAIAVSLLVQVVVNVASHRLLWRVQLGSVASLQRRLGRRLLAAPLGVIFARETGALETTLTRTATELNFLTTSAQAARVLVVPAAIAVLMFWVDWRLALVSLAILPPFIAVVLVSDGVYRRTMTALLIARENLSSRILDFVAGMPVLRAYGLPSRGFDALAQTIEHHRQISCDATRSLTRMLAVGWLVLETGPVLLIVSGGLMFVAGTANAATWILFLMAGLAFYGPVADAFELSGIWRQQQGVIGRLRTVLDMPVLPEPRSPAVPASATVRFEEVSFSYGGLPALRGVSACFGPGKIHAIFGPSGSGKTTMLNMIARFWDPDGGRITIGGVDLRDVDQVLRSQLFSMVFQETFLFSGTVHANIAIGRPDASREEVENAARSALCHDFISRMENGYDTLVGEQGGMLSGGERQRIAIARALLKDAPIVLLDEATASVDPESEAQVRRAIARLCRGRTVILVAHRPETIRNVDQVIRL</sequence>
<feature type="transmembrane region" description="Helical" evidence="11">
    <location>
        <begin position="843"/>
        <end position="864"/>
    </location>
</feature>
<dbReference type="InterPro" id="IPR039421">
    <property type="entry name" value="Type_1_exporter"/>
</dbReference>
<keyword evidence="8" id="KW-0067">ATP-binding</keyword>
<keyword evidence="6 11" id="KW-0812">Transmembrane</keyword>
<dbReference type="Proteomes" id="UP000533306">
    <property type="component" value="Unassembled WGS sequence"/>
</dbReference>
<dbReference type="InterPro" id="IPR017871">
    <property type="entry name" value="ABC_transporter-like_CS"/>
</dbReference>
<keyword evidence="15" id="KW-1185">Reference proteome</keyword>
<dbReference type="EMBL" id="JACHEU010000001">
    <property type="protein sequence ID" value="MBB6011770.1"/>
    <property type="molecule type" value="Genomic_DNA"/>
</dbReference>
<keyword evidence="10 11" id="KW-0472">Membrane</keyword>
<gene>
    <name evidence="14" type="ORF">HNR59_001115</name>
</gene>
<feature type="transmembrane region" description="Helical" evidence="11">
    <location>
        <begin position="870"/>
        <end position="891"/>
    </location>
</feature>
<proteinExistence type="inferred from homology"/>
<dbReference type="Pfam" id="PF00005">
    <property type="entry name" value="ABC_tran"/>
    <property type="match status" value="2"/>
</dbReference>
<dbReference type="PANTHER" id="PTHR24221">
    <property type="entry name" value="ATP-BINDING CASSETTE SUB-FAMILY B"/>
    <property type="match status" value="1"/>
</dbReference>
<keyword evidence="9 11" id="KW-1133">Transmembrane helix</keyword>
<evidence type="ECO:0000256" key="8">
    <source>
        <dbReference type="ARBA" id="ARBA00022840"/>
    </source>
</evidence>
<dbReference type="RefSeq" id="WP_183827111.1">
    <property type="nucleotide sequence ID" value="NZ_JACHEU010000001.1"/>
</dbReference>
<organism evidence="14 15">
    <name type="scientific">Aquamicrobium lusatiense</name>
    <dbReference type="NCBI Taxonomy" id="89772"/>
    <lineage>
        <taxon>Bacteria</taxon>
        <taxon>Pseudomonadati</taxon>
        <taxon>Pseudomonadota</taxon>
        <taxon>Alphaproteobacteria</taxon>
        <taxon>Hyphomicrobiales</taxon>
        <taxon>Phyllobacteriaceae</taxon>
        <taxon>Aquamicrobium</taxon>
    </lineage>
</organism>
<feature type="transmembrane region" description="Helical" evidence="11">
    <location>
        <begin position="654"/>
        <end position="675"/>
    </location>
</feature>
<accession>A0A7W9S0Q4</accession>
<evidence type="ECO:0000313" key="15">
    <source>
        <dbReference type="Proteomes" id="UP000533306"/>
    </source>
</evidence>
<feature type="domain" description="ABC transmembrane type-1" evidence="13">
    <location>
        <begin position="15"/>
        <end position="295"/>
    </location>
</feature>
<evidence type="ECO:0000256" key="1">
    <source>
        <dbReference type="ARBA" id="ARBA00004651"/>
    </source>
</evidence>
<dbReference type="AlphaFoldDB" id="A0A7W9S0Q4"/>
<feature type="domain" description="ABC transporter" evidence="12">
    <location>
        <begin position="930"/>
        <end position="1136"/>
    </location>
</feature>
<name>A0A7W9S0Q4_9HYPH</name>
<feature type="transmembrane region" description="Helical" evidence="11">
    <location>
        <begin position="125"/>
        <end position="146"/>
    </location>
</feature>
<dbReference type="PROSITE" id="PS50893">
    <property type="entry name" value="ABC_TRANSPORTER_2"/>
    <property type="match status" value="2"/>
</dbReference>
<keyword evidence="4" id="KW-1003">Cell membrane</keyword>
<feature type="transmembrane region" description="Helical" evidence="11">
    <location>
        <begin position="621"/>
        <end position="642"/>
    </location>
</feature>
<evidence type="ECO:0000259" key="13">
    <source>
        <dbReference type="PROSITE" id="PS50929"/>
    </source>
</evidence>
<comment type="similarity">
    <text evidence="2">Belongs to the ABC transporter superfamily.</text>
</comment>
<feature type="transmembrane region" description="Helical" evidence="11">
    <location>
        <begin position="735"/>
        <end position="752"/>
    </location>
</feature>
<feature type="domain" description="ABC transmembrane type-1" evidence="13">
    <location>
        <begin position="620"/>
        <end position="899"/>
    </location>
</feature>
<dbReference type="GO" id="GO:0005886">
    <property type="term" value="C:plasma membrane"/>
    <property type="evidence" value="ECO:0007669"/>
    <property type="project" value="UniProtKB-SubCell"/>
</dbReference>
<dbReference type="SUPFAM" id="SSF52540">
    <property type="entry name" value="P-loop containing nucleoside triphosphate hydrolases"/>
    <property type="match status" value="2"/>
</dbReference>
<dbReference type="InterPro" id="IPR036640">
    <property type="entry name" value="ABC1_TM_sf"/>
</dbReference>
<dbReference type="GO" id="GO:0005524">
    <property type="term" value="F:ATP binding"/>
    <property type="evidence" value="ECO:0007669"/>
    <property type="project" value="UniProtKB-KW"/>
</dbReference>
<feature type="transmembrane region" description="Helical" evidence="11">
    <location>
        <begin position="152"/>
        <end position="169"/>
    </location>
</feature>
<evidence type="ECO:0000256" key="9">
    <source>
        <dbReference type="ARBA" id="ARBA00022989"/>
    </source>
</evidence>
<evidence type="ECO:0000256" key="7">
    <source>
        <dbReference type="ARBA" id="ARBA00022741"/>
    </source>
</evidence>
<keyword evidence="7" id="KW-0547">Nucleotide-binding</keyword>
<dbReference type="FunFam" id="3.40.50.300:FF:000299">
    <property type="entry name" value="ABC transporter ATP-binding protein/permease"/>
    <property type="match status" value="1"/>
</dbReference>
<keyword evidence="5" id="KW-0762">Sugar transport</keyword>
<evidence type="ECO:0000256" key="4">
    <source>
        <dbReference type="ARBA" id="ARBA00022475"/>
    </source>
</evidence>
<dbReference type="Pfam" id="PF00664">
    <property type="entry name" value="ABC_membrane"/>
    <property type="match status" value="2"/>
</dbReference>
<dbReference type="PROSITE" id="PS00211">
    <property type="entry name" value="ABC_TRANSPORTER_1"/>
    <property type="match status" value="2"/>
</dbReference>
<evidence type="ECO:0000256" key="11">
    <source>
        <dbReference type="SAM" id="Phobius"/>
    </source>
</evidence>
<dbReference type="InterPro" id="IPR003593">
    <property type="entry name" value="AAA+_ATPase"/>
</dbReference>
<dbReference type="Gene3D" id="1.20.1560.10">
    <property type="entry name" value="ABC transporter type 1, transmembrane domain"/>
    <property type="match status" value="2"/>
</dbReference>
<keyword evidence="3" id="KW-0813">Transport</keyword>
<dbReference type="SMART" id="SM00382">
    <property type="entry name" value="AAA"/>
    <property type="match status" value="2"/>
</dbReference>
<dbReference type="InterPro" id="IPR027417">
    <property type="entry name" value="P-loop_NTPase"/>
</dbReference>
<dbReference type="InterPro" id="IPR003439">
    <property type="entry name" value="ABC_transporter-like_ATP-bd"/>
</dbReference>